<dbReference type="Proteomes" id="UP000217431">
    <property type="component" value="Chromosome II"/>
</dbReference>
<dbReference type="EMBL" id="AP014598">
    <property type="protein sequence ID" value="BAU19228.1"/>
    <property type="molecule type" value="Genomic_DNA"/>
</dbReference>
<dbReference type="STRING" id="28131.BWX40_11560"/>
<evidence type="ECO:0000256" key="1">
    <source>
        <dbReference type="SAM" id="SignalP"/>
    </source>
</evidence>
<keyword evidence="1" id="KW-0732">Signal</keyword>
<evidence type="ECO:0000313" key="3">
    <source>
        <dbReference type="Proteomes" id="UP000217431"/>
    </source>
</evidence>
<name>A0A0T7AQ18_PREIN</name>
<dbReference type="RefSeq" id="WP_096409294.1">
    <property type="nucleotide sequence ID" value="NZ_AP014598.1"/>
</dbReference>
<organism evidence="2 3">
    <name type="scientific">Prevotella intermedia</name>
    <dbReference type="NCBI Taxonomy" id="28131"/>
    <lineage>
        <taxon>Bacteria</taxon>
        <taxon>Pseudomonadati</taxon>
        <taxon>Bacteroidota</taxon>
        <taxon>Bacteroidia</taxon>
        <taxon>Bacteroidales</taxon>
        <taxon>Prevotellaceae</taxon>
        <taxon>Prevotella</taxon>
    </lineage>
</organism>
<accession>A0A0T7AQ18</accession>
<proteinExistence type="predicted"/>
<dbReference type="AlphaFoldDB" id="A0A0T7AQ18"/>
<gene>
    <name evidence="2" type="ORF">PIOMA14_II_0724</name>
</gene>
<evidence type="ECO:0000313" key="2">
    <source>
        <dbReference type="EMBL" id="BAU19228.1"/>
    </source>
</evidence>
<protein>
    <submittedName>
        <fullName evidence="2">Uncharacterized protein</fullName>
    </submittedName>
</protein>
<feature type="chain" id="PRO_5006677966" evidence="1">
    <location>
        <begin position="23"/>
        <end position="173"/>
    </location>
</feature>
<reference evidence="2 3" key="1">
    <citation type="journal article" date="2016" name="DNA Res.">
        <title>The complete genome sequencing of Prevotella intermedia strain OMA14 and a subsequent fine-scale, intra-species genomic comparison reveal an unusual amplification of conjugative and mobile transposons and identify a novel Prevotella-lineage-specific repeat.</title>
        <authorList>
            <person name="Naito M."/>
            <person name="Ogura Y."/>
            <person name="Itoh T."/>
            <person name="Shoji M."/>
            <person name="Okamoto M."/>
            <person name="Hayashi T."/>
            <person name="Nakayama K."/>
        </authorList>
    </citation>
    <scope>NUCLEOTIDE SEQUENCE [LARGE SCALE GENOMIC DNA]</scope>
    <source>
        <strain evidence="2 3">OMA14</strain>
    </source>
</reference>
<sequence>MIRFKKTALALAALAFTATTYAQKPQRVYEQIYRSSYKVASDKKEDTEVRKIASFKVDAIGYLKTKTLEALSAPQAKLTAKEIARLNSRLDSMAYYMYDYVNLYLKSYAKATTERERNRIKKIFREASINNPLYGDENDDIILAYYNREDYPTQFSLDTNWIAALVEVKKLLK</sequence>
<feature type="signal peptide" evidence="1">
    <location>
        <begin position="1"/>
        <end position="22"/>
    </location>
</feature>